<comment type="caution">
    <text evidence="2">The sequence shown here is derived from an EMBL/GenBank/DDBJ whole genome shotgun (WGS) entry which is preliminary data.</text>
</comment>
<proteinExistence type="predicted"/>
<evidence type="ECO:0000313" key="2">
    <source>
        <dbReference type="EMBL" id="KAB0585056.1"/>
    </source>
</evidence>
<gene>
    <name evidence="2" type="ORF">F7P80_14885</name>
</gene>
<dbReference type="EMBL" id="VZOT01000015">
    <property type="protein sequence ID" value="KAB0585056.1"/>
    <property type="molecule type" value="Genomic_DNA"/>
</dbReference>
<feature type="transmembrane region" description="Helical" evidence="1">
    <location>
        <begin position="16"/>
        <end position="40"/>
    </location>
</feature>
<organism evidence="2">
    <name type="scientific">Comamonas kerstersii</name>
    <dbReference type="NCBI Taxonomy" id="225992"/>
    <lineage>
        <taxon>Bacteria</taxon>
        <taxon>Pseudomonadati</taxon>
        <taxon>Pseudomonadota</taxon>
        <taxon>Betaproteobacteria</taxon>
        <taxon>Burkholderiales</taxon>
        <taxon>Comamonadaceae</taxon>
        <taxon>Comamonas</taxon>
    </lineage>
</organism>
<feature type="transmembrane region" description="Helical" evidence="1">
    <location>
        <begin position="46"/>
        <end position="64"/>
    </location>
</feature>
<name>A0A6A1QZT3_9BURK</name>
<keyword evidence="1" id="KW-0812">Transmembrane</keyword>
<keyword evidence="1" id="KW-0472">Membrane</keyword>
<reference evidence="2" key="1">
    <citation type="submission" date="2019-09" db="EMBL/GenBank/DDBJ databases">
        <title>Draft genome sequences of 48 bacterial type strains from the CCUG.</title>
        <authorList>
            <person name="Tunovic T."/>
            <person name="Pineiro-Iglesias B."/>
            <person name="Unosson C."/>
            <person name="Inganas E."/>
            <person name="Ohlen M."/>
            <person name="Cardew S."/>
            <person name="Jensie-Markopoulos S."/>
            <person name="Salva-Serra F."/>
            <person name="Jaen-Luchoro D."/>
            <person name="Karlsson R."/>
            <person name="Svensson-Stadler L."/>
            <person name="Chun J."/>
            <person name="Moore E."/>
        </authorList>
    </citation>
    <scope>NUCLEOTIDE SEQUENCE</scope>
    <source>
        <strain evidence="2">CCUG 15333</strain>
    </source>
</reference>
<dbReference type="Pfam" id="PF07274">
    <property type="entry name" value="DUF1440"/>
    <property type="match status" value="1"/>
</dbReference>
<keyword evidence="1" id="KW-1133">Transmembrane helix</keyword>
<dbReference type="AlphaFoldDB" id="A0A6A1QZT3"/>
<dbReference type="RefSeq" id="WP_151045769.1">
    <property type="nucleotide sequence ID" value="NZ_CATYED010000027.1"/>
</dbReference>
<dbReference type="InterPro" id="IPR009898">
    <property type="entry name" value="DUF1440"/>
</dbReference>
<evidence type="ECO:0000256" key="1">
    <source>
        <dbReference type="SAM" id="Phobius"/>
    </source>
</evidence>
<protein>
    <submittedName>
        <fullName evidence="2">DUF1440 domain-containing protein</fullName>
    </submittedName>
</protein>
<sequence length="72" mass="8230">MAERYFEKFWQHGKPAFGWVMAFGAHGMVLPLMGIGPMVWNIPLDGAISEVVGTTIWMWTIECVRRQMLCKA</sequence>
<accession>A0A6A1QZT3</accession>